<evidence type="ECO:0000313" key="5">
    <source>
        <dbReference type="Proteomes" id="UP001139193"/>
    </source>
</evidence>
<dbReference type="InterPro" id="IPR014756">
    <property type="entry name" value="Ig_E-set"/>
</dbReference>
<feature type="domain" description="IPT/TIG" evidence="3">
    <location>
        <begin position="530"/>
        <end position="609"/>
    </location>
</feature>
<evidence type="ECO:0000256" key="1">
    <source>
        <dbReference type="ARBA" id="ARBA00022729"/>
    </source>
</evidence>
<dbReference type="Gene3D" id="2.60.40.10">
    <property type="entry name" value="Immunoglobulins"/>
    <property type="match status" value="3"/>
</dbReference>
<gene>
    <name evidence="4" type="ORF">MON38_07380</name>
</gene>
<reference evidence="4" key="1">
    <citation type="submission" date="2022-03" db="EMBL/GenBank/DDBJ databases">
        <title>Bacterial whole genome sequence for Hymenobacter sp. DH14.</title>
        <authorList>
            <person name="Le V."/>
        </authorList>
    </citation>
    <scope>NUCLEOTIDE SEQUENCE</scope>
    <source>
        <strain evidence="4">DH14</strain>
    </source>
</reference>
<keyword evidence="1" id="KW-0732">Signal</keyword>
<dbReference type="InterPro" id="IPR032812">
    <property type="entry name" value="SbsA_Ig"/>
</dbReference>
<dbReference type="Pfam" id="PF01839">
    <property type="entry name" value="FG-GAP"/>
    <property type="match status" value="1"/>
</dbReference>
<dbReference type="InterPro" id="IPR013783">
    <property type="entry name" value="Ig-like_fold"/>
</dbReference>
<dbReference type="SUPFAM" id="SSF81296">
    <property type="entry name" value="E set domains"/>
    <property type="match status" value="3"/>
</dbReference>
<dbReference type="PANTHER" id="PTHR46580:SF2">
    <property type="entry name" value="MAM DOMAIN-CONTAINING PROTEIN"/>
    <property type="match status" value="1"/>
</dbReference>
<dbReference type="InterPro" id="IPR013517">
    <property type="entry name" value="FG-GAP"/>
</dbReference>
<dbReference type="Pfam" id="PF19078">
    <property type="entry name" value="Big_12"/>
    <property type="match status" value="1"/>
</dbReference>
<dbReference type="Pfam" id="PF13517">
    <property type="entry name" value="FG-GAP_3"/>
    <property type="match status" value="3"/>
</dbReference>
<evidence type="ECO:0000256" key="2">
    <source>
        <dbReference type="SAM" id="MobiDB-lite"/>
    </source>
</evidence>
<dbReference type="Gene3D" id="2.130.10.130">
    <property type="entry name" value="Integrin alpha, N-terminal"/>
    <property type="match status" value="2"/>
</dbReference>
<evidence type="ECO:0000259" key="3">
    <source>
        <dbReference type="SMART" id="SM00429"/>
    </source>
</evidence>
<name>A0A9X2AG51_9BACT</name>
<feature type="compositionally biased region" description="Polar residues" evidence="2">
    <location>
        <begin position="92"/>
        <end position="103"/>
    </location>
</feature>
<feature type="domain" description="IPT/TIG" evidence="3">
    <location>
        <begin position="611"/>
        <end position="690"/>
    </location>
</feature>
<dbReference type="InterPro" id="IPR028994">
    <property type="entry name" value="Integrin_alpha_N"/>
</dbReference>
<dbReference type="Pfam" id="PF13205">
    <property type="entry name" value="Big_5"/>
    <property type="match status" value="1"/>
</dbReference>
<organism evidence="4 5">
    <name type="scientific">Hymenobacter cyanobacteriorum</name>
    <dbReference type="NCBI Taxonomy" id="2926463"/>
    <lineage>
        <taxon>Bacteria</taxon>
        <taxon>Pseudomonadati</taxon>
        <taxon>Bacteroidota</taxon>
        <taxon>Cytophagia</taxon>
        <taxon>Cytophagales</taxon>
        <taxon>Hymenobacteraceae</taxon>
        <taxon>Hymenobacter</taxon>
    </lineage>
</organism>
<evidence type="ECO:0000313" key="4">
    <source>
        <dbReference type="EMBL" id="MCI1187238.1"/>
    </source>
</evidence>
<dbReference type="PANTHER" id="PTHR46580">
    <property type="entry name" value="SENSOR KINASE-RELATED"/>
    <property type="match status" value="1"/>
</dbReference>
<dbReference type="Proteomes" id="UP001139193">
    <property type="component" value="Unassembled WGS sequence"/>
</dbReference>
<proteinExistence type="predicted"/>
<comment type="caution">
    <text evidence="4">The sequence shown here is derived from an EMBL/GenBank/DDBJ whole genome shotgun (WGS) entry which is preliminary data.</text>
</comment>
<feature type="region of interest" description="Disordered" evidence="2">
    <location>
        <begin position="81"/>
        <end position="103"/>
    </location>
</feature>
<dbReference type="InterPro" id="IPR044048">
    <property type="entry name" value="Big_12"/>
</dbReference>
<dbReference type="SMART" id="SM00429">
    <property type="entry name" value="IPT"/>
    <property type="match status" value="2"/>
</dbReference>
<accession>A0A9X2AG51</accession>
<dbReference type="InterPro" id="IPR002909">
    <property type="entry name" value="IPT_dom"/>
</dbReference>
<dbReference type="CDD" id="cd00102">
    <property type="entry name" value="IPT"/>
    <property type="match status" value="2"/>
</dbReference>
<dbReference type="RefSeq" id="WP_241935518.1">
    <property type="nucleotide sequence ID" value="NZ_JALBGC010000002.1"/>
</dbReference>
<keyword evidence="5" id="KW-1185">Reference proteome</keyword>
<protein>
    <submittedName>
        <fullName evidence="4">FG-GAP-like repeat-containing protein</fullName>
    </submittedName>
</protein>
<dbReference type="SUPFAM" id="SSF69318">
    <property type="entry name" value="Integrin alpha N-terminal domain"/>
    <property type="match status" value="1"/>
</dbReference>
<dbReference type="EMBL" id="JALBGC010000002">
    <property type="protein sequence ID" value="MCI1187238.1"/>
    <property type="molecule type" value="Genomic_DNA"/>
</dbReference>
<sequence>MKHLFPTLGHPGRVRPLLLLLALLLAGRAARAQGLTITTLAPTRNQGNVSSSANVAVTFSQTLQNTAATLGAVQVYSQQRGGRMRNGARGTATASGNTLTFDPTNSFKPGETLLVTTTTAATSTSGATLAKGKVHQFTAATSSIGRGIFAGGSNPATSSYPTSVAVGDVDGDGDLDLLTANYNSGGTVSVRLNGGDASGSNTGVFSNGSDPAVGSDPTSVAVGDVDGDGDLDLLTANYSSGTVSVRLNGGDATGSNTGVFSGGSDPAVGSRPAGVAVGDVDGDGDLDLLTANQNSSTVSVRLNGGDATGSNTGVFSGGSDPAVGSSPTSVAVGDVDGDGDLDLLTANQISPGTVSVRLNGGDASGSNTGTFSGGSDPVVGNRPLSVAVGDVDGDGDLDLLTANYNSPGTVSVRLNGGNASGSNTGVFSNGSDPAVGRYPYSVAVGDVDGDGDLDLLTANRNSSGTASVRLNGGDASGSNTGTFSNGSNLAVGSYPTSVAVGDVDGDGDLDLLTANSLGNSVSVRLNQPPPPTISGFSPASGPVGQTVTVTGTNFTGATGVTVNGVAGTLTGTPTATSLTFTVGAGSTTGLIQVTTPGGVASSSSSFTVVLPPTISSFSPASGPVGQTVTVTGTNFTGATGLTLNGAAVSGFSVVSGTSLTFVVPAGASSGPIAVTTPGGTATSSTSFTFLPPPTITSVAPASANTGTSITVTGTGFTGATGVTLNGVTITGFTVVNGTTITFILPAGATSGPVAVTTPNGTASSSSALTVDNTPPTATLSTPANPTSISPIPFTVTFSEGVTGFSAAGLTISNGTVTPGSVSGSGATYTFTVTPTSSGAAAVLVGVGVLANAAQDAAGNPNPASGTTSVTFVPPPDLANTGTLLTVQAGGILFVGTTGFTNQSGTLTNPGTMRVDGPLANAGTLNLSSGTLEVRGDFANTGTLTPGTSAVTFSGTTNQTLTAGGATLYQVLVNKPTAGANVLTLAGDLTVSNALTLTTGLLATGPSAKVLLGPAATLSETAPGYVTGTVETTRSVSTAGTAQTFGGLGLRLTPTGATLPGSTRVRRTTGTALTGAGTSQSIKRYFDIVPAVNTGLNVTLALTYRDDELNGIAEGNLALFKSETSTAGPWAKQAGTTFDAVANTATKAGITSFSFWTLGNASNPLPVTLLDFTATAEGPSAVRLRWATAQELNNAGFTVERSTDGSRFADVGTVAGAGTSAARHDYALLDSQLPAGATLLYYRLRQTDRDGTVAYSPVRAVALTQLLTPSFTVFPTRVAAGQNARYRYTGPAGAGTLDVLSVLGQVLGTVALDGRPDGPVPLAGLATGVYFLRYTGPAGHFTSRLVVE</sequence>
<dbReference type="Pfam" id="PF01833">
    <property type="entry name" value="TIG"/>
    <property type="match status" value="3"/>
</dbReference>